<dbReference type="InterPro" id="IPR013099">
    <property type="entry name" value="K_chnl_dom"/>
</dbReference>
<evidence type="ECO:0000256" key="9">
    <source>
        <dbReference type="ARBA" id="ARBA00023065"/>
    </source>
</evidence>
<evidence type="ECO:0000313" key="16">
    <source>
        <dbReference type="Proteomes" id="UP000007879"/>
    </source>
</evidence>
<comment type="subcellular location">
    <subcellularLocation>
        <location evidence="1">Membrane</location>
        <topology evidence="1">Multi-pass membrane protein</topology>
    </subcellularLocation>
</comment>
<keyword evidence="2" id="KW-0813">Transport</keyword>
<keyword evidence="10 13" id="KW-0472">Membrane</keyword>
<dbReference type="PRINTS" id="PR01449">
    <property type="entry name" value="BKCHANNELA"/>
</dbReference>
<evidence type="ECO:0000256" key="5">
    <source>
        <dbReference type="ARBA" id="ARBA00022826"/>
    </source>
</evidence>
<feature type="domain" description="RCK N-terminal" evidence="14">
    <location>
        <begin position="646"/>
        <end position="799"/>
    </location>
</feature>
<dbReference type="PANTHER" id="PTHR10027:SF33">
    <property type="entry name" value="CALCIUM-ACTIVATED POTASSIUM CHANNEL SUBUNIT ALPHA-1-RELATED"/>
    <property type="match status" value="1"/>
</dbReference>
<feature type="transmembrane region" description="Helical" evidence="13">
    <location>
        <begin position="23"/>
        <end position="47"/>
    </location>
</feature>
<feature type="transmembrane region" description="Helical" evidence="13">
    <location>
        <begin position="120"/>
        <end position="139"/>
    </location>
</feature>
<evidence type="ECO:0000259" key="14">
    <source>
        <dbReference type="PROSITE" id="PS51201"/>
    </source>
</evidence>
<feature type="transmembrane region" description="Helical" evidence="13">
    <location>
        <begin position="275"/>
        <end position="299"/>
    </location>
</feature>
<dbReference type="Pfam" id="PF22614">
    <property type="entry name" value="Slo-like_RCK"/>
    <property type="match status" value="2"/>
</dbReference>
<proteinExistence type="predicted"/>
<feature type="transmembrane region" description="Helical" evidence="13">
    <location>
        <begin position="151"/>
        <end position="174"/>
    </location>
</feature>
<dbReference type="RefSeq" id="XP_019857024.1">
    <property type="nucleotide sequence ID" value="XM_020001465.1"/>
</dbReference>
<evidence type="ECO:0000256" key="10">
    <source>
        <dbReference type="ARBA" id="ARBA00023136"/>
    </source>
</evidence>
<dbReference type="Gene3D" id="3.40.50.720">
    <property type="entry name" value="NAD(P)-binding Rossmann-like Domain"/>
    <property type="match status" value="2"/>
</dbReference>
<comment type="catalytic activity">
    <reaction evidence="12">
        <text>K(+)(in) = K(+)(out)</text>
        <dbReference type="Rhea" id="RHEA:29463"/>
        <dbReference type="ChEBI" id="CHEBI:29103"/>
    </reaction>
</comment>
<reference evidence="15" key="2">
    <citation type="submission" date="2024-06" db="UniProtKB">
        <authorList>
            <consortium name="EnsemblMetazoa"/>
        </authorList>
    </citation>
    <scope>IDENTIFICATION</scope>
</reference>
<feature type="transmembrane region" description="Helical" evidence="13">
    <location>
        <begin position="244"/>
        <end position="263"/>
    </location>
</feature>
<dbReference type="AlphaFoldDB" id="A0AAN0JJ70"/>
<evidence type="ECO:0000313" key="15">
    <source>
        <dbReference type="EnsemblMetazoa" id="XP_019857024.1"/>
    </source>
</evidence>
<evidence type="ECO:0000256" key="3">
    <source>
        <dbReference type="ARBA" id="ARBA00022538"/>
    </source>
</evidence>
<keyword evidence="7" id="KW-0630">Potassium</keyword>
<dbReference type="InterPro" id="IPR003148">
    <property type="entry name" value="RCK_N"/>
</dbReference>
<evidence type="ECO:0000256" key="6">
    <source>
        <dbReference type="ARBA" id="ARBA00022882"/>
    </source>
</evidence>
<organism evidence="15 16">
    <name type="scientific">Amphimedon queenslandica</name>
    <name type="common">Sponge</name>
    <dbReference type="NCBI Taxonomy" id="400682"/>
    <lineage>
        <taxon>Eukaryota</taxon>
        <taxon>Metazoa</taxon>
        <taxon>Porifera</taxon>
        <taxon>Demospongiae</taxon>
        <taxon>Heteroscleromorpha</taxon>
        <taxon>Haplosclerida</taxon>
        <taxon>Niphatidae</taxon>
        <taxon>Amphimedon</taxon>
    </lineage>
</organism>
<dbReference type="InterPro" id="IPR003929">
    <property type="entry name" value="K_chnl_BK_asu"/>
</dbReference>
<keyword evidence="6" id="KW-0851">Voltage-gated channel</keyword>
<dbReference type="SUPFAM" id="SSF81324">
    <property type="entry name" value="Voltage-gated potassium channels"/>
    <property type="match status" value="1"/>
</dbReference>
<dbReference type="GO" id="GO:0060072">
    <property type="term" value="F:large conductance calcium-activated potassium channel activity"/>
    <property type="evidence" value="ECO:0007669"/>
    <property type="project" value="TreeGrafter"/>
</dbReference>
<keyword evidence="16" id="KW-1185">Reference proteome</keyword>
<dbReference type="Pfam" id="PF21014">
    <property type="entry name" value="Slowpoke_C"/>
    <property type="match status" value="1"/>
</dbReference>
<accession>A0AAN0JJ70</accession>
<evidence type="ECO:0000256" key="13">
    <source>
        <dbReference type="SAM" id="Phobius"/>
    </source>
</evidence>
<dbReference type="GeneID" id="105314193"/>
<evidence type="ECO:0000256" key="2">
    <source>
        <dbReference type="ARBA" id="ARBA00022448"/>
    </source>
</evidence>
<evidence type="ECO:0000256" key="1">
    <source>
        <dbReference type="ARBA" id="ARBA00004141"/>
    </source>
</evidence>
<evidence type="ECO:0000256" key="11">
    <source>
        <dbReference type="ARBA" id="ARBA00023303"/>
    </source>
</evidence>
<keyword evidence="11" id="KW-0407">Ion channel</keyword>
<dbReference type="Proteomes" id="UP000007879">
    <property type="component" value="Unassembled WGS sequence"/>
</dbReference>
<feature type="transmembrane region" description="Helical" evidence="13">
    <location>
        <begin position="82"/>
        <end position="100"/>
    </location>
</feature>
<dbReference type="EnsemblMetazoa" id="XM_020001465.1">
    <property type="protein sequence ID" value="XP_019857024.1"/>
    <property type="gene ID" value="LOC105314193"/>
</dbReference>
<dbReference type="InterPro" id="IPR047871">
    <property type="entry name" value="K_chnl_Slo-like"/>
</dbReference>
<evidence type="ECO:0000256" key="12">
    <source>
        <dbReference type="ARBA" id="ARBA00034430"/>
    </source>
</evidence>
<keyword evidence="5" id="KW-0631">Potassium channel</keyword>
<evidence type="ECO:0000256" key="8">
    <source>
        <dbReference type="ARBA" id="ARBA00022989"/>
    </source>
</evidence>
<reference evidence="16" key="1">
    <citation type="journal article" date="2010" name="Nature">
        <title>The Amphimedon queenslandica genome and the evolution of animal complexity.</title>
        <authorList>
            <person name="Srivastava M."/>
            <person name="Simakov O."/>
            <person name="Chapman J."/>
            <person name="Fahey B."/>
            <person name="Gauthier M.E."/>
            <person name="Mitros T."/>
            <person name="Richards G.S."/>
            <person name="Conaco C."/>
            <person name="Dacre M."/>
            <person name="Hellsten U."/>
            <person name="Larroux C."/>
            <person name="Putnam N.H."/>
            <person name="Stanke M."/>
            <person name="Adamska M."/>
            <person name="Darling A."/>
            <person name="Degnan S.M."/>
            <person name="Oakley T.H."/>
            <person name="Plachetzki D.C."/>
            <person name="Zhai Y."/>
            <person name="Adamski M."/>
            <person name="Calcino A."/>
            <person name="Cummins S.F."/>
            <person name="Goodstein D.M."/>
            <person name="Harris C."/>
            <person name="Jackson D.J."/>
            <person name="Leys S.P."/>
            <person name="Shu S."/>
            <person name="Woodcroft B.J."/>
            <person name="Vervoort M."/>
            <person name="Kosik K.S."/>
            <person name="Manning G."/>
            <person name="Degnan B.M."/>
            <person name="Rokhsar D.S."/>
        </authorList>
    </citation>
    <scope>NUCLEOTIDE SEQUENCE [LARGE SCALE GENOMIC DNA]</scope>
</reference>
<dbReference type="PROSITE" id="PS51201">
    <property type="entry name" value="RCK_N"/>
    <property type="match status" value="1"/>
</dbReference>
<evidence type="ECO:0000256" key="4">
    <source>
        <dbReference type="ARBA" id="ARBA00022692"/>
    </source>
</evidence>
<keyword evidence="8 13" id="KW-1133">Transmembrane helix</keyword>
<dbReference type="KEGG" id="aqu:105314193"/>
<sequence length="932" mass="103484">MEEQEQGNSSSPFCLSIRANQGWWPYAVTYTVLFATGLLSLSLILTLTSVSFKFNRMTMLANSKIVPLFDLLFDPQSMTGKVHFTLTLVFNTTYISIMLWRSSTRPLYDCSIADSTPVYLIVETLSSCYLIINSIARLITAKHRIIRWISLLTLVDIFTLSHPFISLLCGYDWLGLRALRFLWLFEASKVLKALPDTINSEDIVKIAKIVSRFIGVWLSSSGMIQLLENSGDPWDAVSDEMTSMSFWSSTYFTMITMTTVGYGDVTVGSDCGQMFTMFIIVLGFVLYMFSLPTLLEILLGTHQSSKFRQSYNNLIKQEGLVIVVGSITEKNVSCFLKELLHPDKQGRPTFSVILLHPSFPTPGLSSILKSHYTRVQYYQGSALNYNDLMRCGLSIAKSVIVLADSHCSNPIKEDNANLLRVASIKNALSSIPIILQLLMNDSKKLLKCLPGWVPGRDVPLCLFECKLKILAQTCITPGFSTLLCNLFFATGLTSSGMKLASSHNSIWRELYATGACNGICSVVLSVSFIGMRTAEVGRICYEELGLTLISVGKGEKIIHQGSIGYFIANHLVDIQVVHYYCFKCHSGRSRNLSPCSCHSPQGQDKTNETFSFIDESYTFNDDLCQITSPPTCPIQSPYFPPPTSLNDHIVVCVFASSDSMSISLMSLFGPLQQAGDTEHSIVVVSNPDYFEREWSGLEDTTHIYFVPGHPLDSATLSEAQIESCSVCILLTGVAVNEQDNCQEHGIEDNEVVLCALKLRHKLGEKVSIISDLAIDSSIHLLDGSSQSGWPPHLSDAFALGQAFLPSVFDSITTAILYNPDIMCLLESLLNLKPPQQDMSTSLPSLNQSNTKIIQISMQSADYRRFSGLQYKELYVHMTAEDLLCLGIYRQKHQGSYQRFMIAAPPHDVILFHDDVVLAVLLCSELESLLSAV</sequence>
<name>A0AAN0JJ70_AMPQE</name>
<evidence type="ECO:0000256" key="7">
    <source>
        <dbReference type="ARBA" id="ARBA00022958"/>
    </source>
</evidence>
<dbReference type="Pfam" id="PF03493">
    <property type="entry name" value="BK_channel_a"/>
    <property type="match status" value="1"/>
</dbReference>
<keyword evidence="4 13" id="KW-0812">Transmembrane</keyword>
<protein>
    <recommendedName>
        <fullName evidence="14">RCK N-terminal domain-containing protein</fullName>
    </recommendedName>
</protein>
<dbReference type="InterPro" id="IPR048735">
    <property type="entry name" value="Slowpoke-like_C"/>
</dbReference>
<dbReference type="Pfam" id="PF07885">
    <property type="entry name" value="Ion_trans_2"/>
    <property type="match status" value="1"/>
</dbReference>
<dbReference type="Gene3D" id="1.10.287.70">
    <property type="match status" value="1"/>
</dbReference>
<keyword evidence="3" id="KW-0633">Potassium transport</keyword>
<keyword evidence="9" id="KW-0406">Ion transport</keyword>
<dbReference type="GO" id="GO:0034702">
    <property type="term" value="C:monoatomic ion channel complex"/>
    <property type="evidence" value="ECO:0007669"/>
    <property type="project" value="UniProtKB-KW"/>
</dbReference>
<dbReference type="PANTHER" id="PTHR10027">
    <property type="entry name" value="CALCIUM-ACTIVATED POTASSIUM CHANNEL ALPHA CHAIN"/>
    <property type="match status" value="1"/>
</dbReference>